<dbReference type="PANTHER" id="PTHR24173">
    <property type="entry name" value="ANKYRIN REPEAT CONTAINING"/>
    <property type="match status" value="1"/>
</dbReference>
<dbReference type="EMBL" id="HF936600">
    <property type="protein sequence ID" value="CCX34657.1"/>
    <property type="molecule type" value="Genomic_DNA"/>
</dbReference>
<feature type="repeat" description="ANK" evidence="3">
    <location>
        <begin position="79"/>
        <end position="111"/>
    </location>
</feature>
<keyword evidence="2 3" id="KW-0040">ANK repeat</keyword>
<sequence length="302" mass="33489">MNREDSNGETPLMAAIHSQPDNLEAFQLLLQKSNSVEVNQSSNSARWTPLMSATYSGNTGIIRLLLERGDIELESKAMDGCTALALACDNCDVDTVQIFLGRGAELESLDNYGQTPLLRAVRAGNVGVVEALLEAGCMVDLADISGRTPLSIAAEIHKKEVARALIDRGADINSKDAEGVTPLMWFFMGMPTYRKRSVDTKDCFAFLLAQKNVDINWKAKDGSIARSIAFRFKYFSGFYEPEFFIETLEAHSAGADAVLPKDLMVPMGVYHESSDDENYYEASEYHEFEYPISLVHTLEVFR</sequence>
<dbReference type="eggNOG" id="KOG0504">
    <property type="taxonomic scope" value="Eukaryota"/>
</dbReference>
<name>U4LVK9_PYROM</name>
<dbReference type="SUPFAM" id="SSF48403">
    <property type="entry name" value="Ankyrin repeat"/>
    <property type="match status" value="1"/>
</dbReference>
<dbReference type="Proteomes" id="UP000018144">
    <property type="component" value="Unassembled WGS sequence"/>
</dbReference>
<dbReference type="InterPro" id="IPR036770">
    <property type="entry name" value="Ankyrin_rpt-contain_sf"/>
</dbReference>
<gene>
    <name evidence="4" type="ORF">PCON_04152</name>
</gene>
<accession>U4LVK9</accession>
<keyword evidence="1" id="KW-0677">Repeat</keyword>
<evidence type="ECO:0000313" key="5">
    <source>
        <dbReference type="Proteomes" id="UP000018144"/>
    </source>
</evidence>
<protein>
    <submittedName>
        <fullName evidence="4">Similar to Ankyrin repeat domain-containing protein 50 acc. no. Q9ULJ7</fullName>
    </submittedName>
</protein>
<feature type="repeat" description="ANK" evidence="3">
    <location>
        <begin position="112"/>
        <end position="144"/>
    </location>
</feature>
<dbReference type="PANTHER" id="PTHR24173:SF74">
    <property type="entry name" value="ANKYRIN REPEAT DOMAIN-CONTAINING PROTEIN 16"/>
    <property type="match status" value="1"/>
</dbReference>
<dbReference type="Gene3D" id="1.25.40.20">
    <property type="entry name" value="Ankyrin repeat-containing domain"/>
    <property type="match status" value="3"/>
</dbReference>
<dbReference type="Pfam" id="PF00023">
    <property type="entry name" value="Ank"/>
    <property type="match status" value="1"/>
</dbReference>
<dbReference type="PROSITE" id="PS50297">
    <property type="entry name" value="ANK_REP_REGION"/>
    <property type="match status" value="2"/>
</dbReference>
<dbReference type="Pfam" id="PF12796">
    <property type="entry name" value="Ank_2"/>
    <property type="match status" value="2"/>
</dbReference>
<evidence type="ECO:0000313" key="4">
    <source>
        <dbReference type="EMBL" id="CCX34657.1"/>
    </source>
</evidence>
<dbReference type="SMART" id="SM00248">
    <property type="entry name" value="ANK"/>
    <property type="match status" value="6"/>
</dbReference>
<reference evidence="4 5" key="1">
    <citation type="journal article" date="2013" name="PLoS Genet.">
        <title>The genome and development-dependent transcriptomes of Pyronema confluens: a window into fungal evolution.</title>
        <authorList>
            <person name="Traeger S."/>
            <person name="Altegoer F."/>
            <person name="Freitag M."/>
            <person name="Gabaldon T."/>
            <person name="Kempken F."/>
            <person name="Kumar A."/>
            <person name="Marcet-Houben M."/>
            <person name="Poggeler S."/>
            <person name="Stajich J.E."/>
            <person name="Nowrousian M."/>
        </authorList>
    </citation>
    <scope>NUCLEOTIDE SEQUENCE [LARGE SCALE GENOMIC DNA]</scope>
    <source>
        <strain evidence="5">CBS 100304</strain>
        <tissue evidence="4">Vegetative mycelium</tissue>
    </source>
</reference>
<dbReference type="OrthoDB" id="366390at2759"/>
<dbReference type="InterPro" id="IPR002110">
    <property type="entry name" value="Ankyrin_rpt"/>
</dbReference>
<evidence type="ECO:0000256" key="3">
    <source>
        <dbReference type="PROSITE-ProRule" id="PRU00023"/>
    </source>
</evidence>
<dbReference type="STRING" id="1076935.U4LVK9"/>
<proteinExistence type="predicted"/>
<organism evidence="4 5">
    <name type="scientific">Pyronema omphalodes (strain CBS 100304)</name>
    <name type="common">Pyronema confluens</name>
    <dbReference type="NCBI Taxonomy" id="1076935"/>
    <lineage>
        <taxon>Eukaryota</taxon>
        <taxon>Fungi</taxon>
        <taxon>Dikarya</taxon>
        <taxon>Ascomycota</taxon>
        <taxon>Pezizomycotina</taxon>
        <taxon>Pezizomycetes</taxon>
        <taxon>Pezizales</taxon>
        <taxon>Pyronemataceae</taxon>
        <taxon>Pyronema</taxon>
    </lineage>
</organism>
<dbReference type="AlphaFoldDB" id="U4LVK9"/>
<dbReference type="PROSITE" id="PS50088">
    <property type="entry name" value="ANK_REPEAT"/>
    <property type="match status" value="3"/>
</dbReference>
<keyword evidence="5" id="KW-1185">Reference proteome</keyword>
<evidence type="ECO:0000256" key="2">
    <source>
        <dbReference type="ARBA" id="ARBA00023043"/>
    </source>
</evidence>
<feature type="repeat" description="ANK" evidence="3">
    <location>
        <begin position="145"/>
        <end position="177"/>
    </location>
</feature>
<evidence type="ECO:0000256" key="1">
    <source>
        <dbReference type="ARBA" id="ARBA00022737"/>
    </source>
</evidence>
<dbReference type="PRINTS" id="PR01415">
    <property type="entry name" value="ANKYRIN"/>
</dbReference>